<dbReference type="Proteomes" id="UP000733379">
    <property type="component" value="Unassembled WGS sequence"/>
</dbReference>
<protein>
    <submittedName>
        <fullName evidence="2">YbaB/EbfC family nucleoid-associated protein</fullName>
    </submittedName>
</protein>
<gene>
    <name evidence="2" type="ORF">KO481_15225</name>
</gene>
<evidence type="ECO:0000256" key="1">
    <source>
        <dbReference type="SAM" id="MobiDB-lite"/>
    </source>
</evidence>
<dbReference type="InterPro" id="IPR004401">
    <property type="entry name" value="YbaB/EbfC"/>
</dbReference>
<evidence type="ECO:0000313" key="2">
    <source>
        <dbReference type="EMBL" id="MBU3062870.1"/>
    </source>
</evidence>
<dbReference type="Pfam" id="PF02575">
    <property type="entry name" value="YbaB_DNA_bd"/>
    <property type="match status" value="1"/>
</dbReference>
<dbReference type="InterPro" id="IPR036894">
    <property type="entry name" value="YbaB-like_sf"/>
</dbReference>
<organism evidence="2 3">
    <name type="scientific">Nocardia albiluteola</name>
    <dbReference type="NCBI Taxonomy" id="2842303"/>
    <lineage>
        <taxon>Bacteria</taxon>
        <taxon>Bacillati</taxon>
        <taxon>Actinomycetota</taxon>
        <taxon>Actinomycetes</taxon>
        <taxon>Mycobacteriales</taxon>
        <taxon>Nocardiaceae</taxon>
        <taxon>Nocardia</taxon>
    </lineage>
</organism>
<comment type="caution">
    <text evidence="2">The sequence shown here is derived from an EMBL/GenBank/DDBJ whole genome shotgun (WGS) entry which is preliminary data.</text>
</comment>
<proteinExistence type="predicted"/>
<dbReference type="EMBL" id="JAHKNI010000004">
    <property type="protein sequence ID" value="MBU3062870.1"/>
    <property type="molecule type" value="Genomic_DNA"/>
</dbReference>
<accession>A0ABS6AXT2</accession>
<dbReference type="RefSeq" id="WP_215917745.1">
    <property type="nucleotide sequence ID" value="NZ_JAHKNI010000004.1"/>
</dbReference>
<feature type="region of interest" description="Disordered" evidence="1">
    <location>
        <begin position="112"/>
        <end position="136"/>
    </location>
</feature>
<dbReference type="SUPFAM" id="SSF82607">
    <property type="entry name" value="YbaB-like"/>
    <property type="match status" value="1"/>
</dbReference>
<name>A0ABS6AXT2_9NOCA</name>
<feature type="compositionally biased region" description="Acidic residues" evidence="1">
    <location>
        <begin position="112"/>
        <end position="124"/>
    </location>
</feature>
<reference evidence="2 3" key="1">
    <citation type="submission" date="2021-06" db="EMBL/GenBank/DDBJ databases">
        <title>Actinomycetes sequencing.</title>
        <authorList>
            <person name="Shan Q."/>
        </authorList>
    </citation>
    <scope>NUCLEOTIDE SEQUENCE [LARGE SCALE GENOMIC DNA]</scope>
    <source>
        <strain evidence="2 3">NEAU-G5</strain>
    </source>
</reference>
<evidence type="ECO:0000313" key="3">
    <source>
        <dbReference type="Proteomes" id="UP000733379"/>
    </source>
</evidence>
<keyword evidence="3" id="KW-1185">Reference proteome</keyword>
<dbReference type="Gene3D" id="3.30.1310.10">
    <property type="entry name" value="Nucleoid-associated protein YbaB-like domain"/>
    <property type="match status" value="1"/>
</dbReference>
<sequence length="157" mass="16402">MAHTDTALEQMMARAAEVQRGIAAIRCRGESLDGAIAVTVDATGRIRNLTLADDLAGIGLPDLATEIVRAHTAACDLARETATGFERALSDDRYAAALTNQLAAAGLTVEDEFDSSATEQDADATETSTGWDNPAAVGPLVDVVELPSGKQTLESSW</sequence>